<evidence type="ECO:0000256" key="1">
    <source>
        <dbReference type="ARBA" id="ARBA00001946"/>
    </source>
</evidence>
<dbReference type="EC" id="2.7.11.1" evidence="3"/>
<dbReference type="InterPro" id="IPR017441">
    <property type="entry name" value="Protein_kinase_ATP_BS"/>
</dbReference>
<evidence type="ECO:0000256" key="4">
    <source>
        <dbReference type="ARBA" id="ARBA00022527"/>
    </source>
</evidence>
<comment type="catalytic activity">
    <reaction evidence="12">
        <text>L-threonyl-[protein] + ATP = O-phospho-L-threonyl-[protein] + ADP + H(+)</text>
        <dbReference type="Rhea" id="RHEA:46608"/>
        <dbReference type="Rhea" id="RHEA-COMP:11060"/>
        <dbReference type="Rhea" id="RHEA-COMP:11605"/>
        <dbReference type="ChEBI" id="CHEBI:15378"/>
        <dbReference type="ChEBI" id="CHEBI:30013"/>
        <dbReference type="ChEBI" id="CHEBI:30616"/>
        <dbReference type="ChEBI" id="CHEBI:61977"/>
        <dbReference type="ChEBI" id="CHEBI:456216"/>
        <dbReference type="EC" id="2.7.11.1"/>
    </reaction>
</comment>
<keyword evidence="4 17" id="KW-0723">Serine/threonine-protein kinase</keyword>
<evidence type="ECO:0000256" key="2">
    <source>
        <dbReference type="ARBA" id="ARBA00006692"/>
    </source>
</evidence>
<proteinExistence type="inferred from homology"/>
<dbReference type="KEGG" id="bspl:114853057"/>
<dbReference type="RefSeq" id="XP_029001779.2">
    <property type="nucleotide sequence ID" value="XM_029145946.2"/>
</dbReference>
<evidence type="ECO:0000256" key="13">
    <source>
        <dbReference type="ARBA" id="ARBA00048679"/>
    </source>
</evidence>
<evidence type="ECO:0000256" key="17">
    <source>
        <dbReference type="RuleBase" id="RU000304"/>
    </source>
</evidence>
<dbReference type="InterPro" id="IPR000719">
    <property type="entry name" value="Prot_kinase_dom"/>
</dbReference>
<dbReference type="Proteomes" id="UP000515150">
    <property type="component" value="Chromosome 4"/>
</dbReference>
<keyword evidence="10 16" id="KW-0067">ATP-binding</keyword>
<evidence type="ECO:0000256" key="15">
    <source>
        <dbReference type="ARBA" id="ARBA00080118"/>
    </source>
</evidence>
<comment type="catalytic activity">
    <reaction evidence="13">
        <text>L-seryl-[protein] + ATP = O-phospho-L-seryl-[protein] + ADP + H(+)</text>
        <dbReference type="Rhea" id="RHEA:17989"/>
        <dbReference type="Rhea" id="RHEA-COMP:9863"/>
        <dbReference type="Rhea" id="RHEA-COMP:11604"/>
        <dbReference type="ChEBI" id="CHEBI:15378"/>
        <dbReference type="ChEBI" id="CHEBI:29999"/>
        <dbReference type="ChEBI" id="CHEBI:30616"/>
        <dbReference type="ChEBI" id="CHEBI:83421"/>
        <dbReference type="ChEBI" id="CHEBI:456216"/>
        <dbReference type="EC" id="2.7.11.1"/>
    </reaction>
</comment>
<comment type="cofactor">
    <cofactor evidence="1">
        <name>Mg(2+)</name>
        <dbReference type="ChEBI" id="CHEBI:18420"/>
    </cofactor>
</comment>
<evidence type="ECO:0000256" key="8">
    <source>
        <dbReference type="ARBA" id="ARBA00022741"/>
    </source>
</evidence>
<keyword evidence="11" id="KW-0460">Magnesium</keyword>
<evidence type="ECO:0000256" key="14">
    <source>
        <dbReference type="ARBA" id="ARBA00069491"/>
    </source>
</evidence>
<dbReference type="FunFam" id="1.10.510.10:FF:000346">
    <property type="entry name" value="Serine/threonine-protein kinase NIM1"/>
    <property type="match status" value="1"/>
</dbReference>
<keyword evidence="19" id="KW-0472">Membrane</keyword>
<keyword evidence="7" id="KW-0479">Metal-binding</keyword>
<evidence type="ECO:0000256" key="16">
    <source>
        <dbReference type="PROSITE-ProRule" id="PRU10141"/>
    </source>
</evidence>
<dbReference type="GO" id="GO:0005524">
    <property type="term" value="F:ATP binding"/>
    <property type="evidence" value="ECO:0007669"/>
    <property type="project" value="UniProtKB-UniRule"/>
</dbReference>
<dbReference type="InterPro" id="IPR008271">
    <property type="entry name" value="Ser/Thr_kinase_AS"/>
</dbReference>
<protein>
    <recommendedName>
        <fullName evidence="14">Serine/threonine-protein kinase NIM1</fullName>
        <ecNumber evidence="3">2.7.11.1</ecNumber>
    </recommendedName>
    <alternativeName>
        <fullName evidence="15">NIM1 serine/threonine-protein kinase</fullName>
    </alternativeName>
</protein>
<feature type="region of interest" description="Disordered" evidence="18">
    <location>
        <begin position="14"/>
        <end position="49"/>
    </location>
</feature>
<gene>
    <name evidence="22" type="primary">LOC114853057</name>
</gene>
<evidence type="ECO:0000259" key="20">
    <source>
        <dbReference type="PROSITE" id="PS50011"/>
    </source>
</evidence>
<dbReference type="SMART" id="SM00220">
    <property type="entry name" value="S_TKc"/>
    <property type="match status" value="1"/>
</dbReference>
<evidence type="ECO:0000256" key="12">
    <source>
        <dbReference type="ARBA" id="ARBA00047899"/>
    </source>
</evidence>
<evidence type="ECO:0000256" key="18">
    <source>
        <dbReference type="SAM" id="MobiDB-lite"/>
    </source>
</evidence>
<evidence type="ECO:0000256" key="6">
    <source>
        <dbReference type="ARBA" id="ARBA00022679"/>
    </source>
</evidence>
<keyword evidence="5" id="KW-0597">Phosphoprotein</keyword>
<feature type="binding site" evidence="16">
    <location>
        <position position="119"/>
    </location>
    <ligand>
        <name>ATP</name>
        <dbReference type="ChEBI" id="CHEBI:30616"/>
    </ligand>
</feature>
<dbReference type="Gene3D" id="1.10.510.10">
    <property type="entry name" value="Transferase(Phosphotransferase) domain 1"/>
    <property type="match status" value="1"/>
</dbReference>
<keyword evidence="9 22" id="KW-0418">Kinase</keyword>
<keyword evidence="19" id="KW-0812">Transmembrane</keyword>
<sequence>MTDDRMVTLVIKGMKTQLWPKPRASRKAQDEPPSGEKPARPPASAAARAVPQVTEAERMRQSPFERAVYDMAHNQKIVSDLMLGRRVGFYELRGEIGQGNFSTVKLGVHVLTKERVAVKVMDKLRLDKKSQPLTSSEISCMEKLCHPNVVRLYEVMETSRRLYLVMEYGSGGDLFSRITSRGKLNDLETKLVFAQVLSAVKHMHDNNIVHRDLKAENIFYTTSYCIKVGDFGFSTQSSPHELLTNFCGSPPYAAPELFKVKGYVGHYSDIWALGILLYFMVTATMPFFGDNMGRLKRCILQGAYSIPPYVPDPCQSVIKGMLRPVPADRSSLTQVTSSAWLQGIQYPGAYAPLPLCPAHFAQPGRPLCVEEEEVKSLLSDFGIVTVHLQNNPCLDSRSPLTGTYRILLHQVQKRRSVEAVGYSAHHPDQYQSPRRWSTASLEKHHPSAVCVVL</sequence>
<reference evidence="22" key="1">
    <citation type="submission" date="2025-08" db="UniProtKB">
        <authorList>
            <consortium name="RefSeq"/>
        </authorList>
    </citation>
    <scope>IDENTIFICATION</scope>
</reference>
<dbReference type="GO" id="GO:0050321">
    <property type="term" value="F:tau-protein kinase activity"/>
    <property type="evidence" value="ECO:0007669"/>
    <property type="project" value="TreeGrafter"/>
</dbReference>
<dbReference type="SUPFAM" id="SSF56112">
    <property type="entry name" value="Protein kinase-like (PK-like)"/>
    <property type="match status" value="1"/>
</dbReference>
<dbReference type="FunFam" id="3.30.200.20:FF:000003">
    <property type="entry name" value="Non-specific serine/threonine protein kinase"/>
    <property type="match status" value="1"/>
</dbReference>
<dbReference type="GO" id="GO:0035556">
    <property type="term" value="P:intracellular signal transduction"/>
    <property type="evidence" value="ECO:0007669"/>
    <property type="project" value="TreeGrafter"/>
</dbReference>
<dbReference type="PROSITE" id="PS00107">
    <property type="entry name" value="PROTEIN_KINASE_ATP"/>
    <property type="match status" value="1"/>
</dbReference>
<comment type="similarity">
    <text evidence="2">Belongs to the protein kinase superfamily. CAMK Ser/Thr protein kinase family.</text>
</comment>
<name>A0A6P7M6X8_BETSP</name>
<evidence type="ECO:0000256" key="3">
    <source>
        <dbReference type="ARBA" id="ARBA00012513"/>
    </source>
</evidence>
<organism evidence="21 22">
    <name type="scientific">Betta splendens</name>
    <name type="common">Siamese fighting fish</name>
    <dbReference type="NCBI Taxonomy" id="158456"/>
    <lineage>
        <taxon>Eukaryota</taxon>
        <taxon>Metazoa</taxon>
        <taxon>Chordata</taxon>
        <taxon>Craniata</taxon>
        <taxon>Vertebrata</taxon>
        <taxon>Euteleostomi</taxon>
        <taxon>Actinopterygii</taxon>
        <taxon>Neopterygii</taxon>
        <taxon>Teleostei</taxon>
        <taxon>Neoteleostei</taxon>
        <taxon>Acanthomorphata</taxon>
        <taxon>Anabantaria</taxon>
        <taxon>Anabantiformes</taxon>
        <taxon>Anabantoidei</taxon>
        <taxon>Osphronemidae</taxon>
        <taxon>Betta</taxon>
    </lineage>
</organism>
<dbReference type="AlphaFoldDB" id="A0A6P7M6X8"/>
<dbReference type="GeneID" id="114853057"/>
<dbReference type="GO" id="GO:0000226">
    <property type="term" value="P:microtubule cytoskeleton organization"/>
    <property type="evidence" value="ECO:0007669"/>
    <property type="project" value="TreeGrafter"/>
</dbReference>
<dbReference type="Pfam" id="PF00069">
    <property type="entry name" value="Pkinase"/>
    <property type="match status" value="1"/>
</dbReference>
<evidence type="ECO:0000256" key="9">
    <source>
        <dbReference type="ARBA" id="ARBA00022777"/>
    </source>
</evidence>
<evidence type="ECO:0000256" key="7">
    <source>
        <dbReference type="ARBA" id="ARBA00022723"/>
    </source>
</evidence>
<evidence type="ECO:0000256" key="19">
    <source>
        <dbReference type="SAM" id="Phobius"/>
    </source>
</evidence>
<dbReference type="PROSITE" id="PS00108">
    <property type="entry name" value="PROTEIN_KINASE_ST"/>
    <property type="match status" value="1"/>
</dbReference>
<keyword evidence="6" id="KW-0808">Transferase</keyword>
<dbReference type="PROSITE" id="PS50011">
    <property type="entry name" value="PROTEIN_KINASE_DOM"/>
    <property type="match status" value="1"/>
</dbReference>
<dbReference type="OrthoDB" id="193931at2759"/>
<evidence type="ECO:0000256" key="11">
    <source>
        <dbReference type="ARBA" id="ARBA00022842"/>
    </source>
</evidence>
<dbReference type="GO" id="GO:0046872">
    <property type="term" value="F:metal ion binding"/>
    <property type="evidence" value="ECO:0007669"/>
    <property type="project" value="UniProtKB-KW"/>
</dbReference>
<evidence type="ECO:0000256" key="10">
    <source>
        <dbReference type="ARBA" id="ARBA00022840"/>
    </source>
</evidence>
<keyword evidence="21" id="KW-1185">Reference proteome</keyword>
<dbReference type="GO" id="GO:0005737">
    <property type="term" value="C:cytoplasm"/>
    <property type="evidence" value="ECO:0007669"/>
    <property type="project" value="TreeGrafter"/>
</dbReference>
<feature type="transmembrane region" description="Helical" evidence="19">
    <location>
        <begin position="270"/>
        <end position="288"/>
    </location>
</feature>
<evidence type="ECO:0000313" key="22">
    <source>
        <dbReference type="RefSeq" id="XP_029001779.2"/>
    </source>
</evidence>
<feature type="domain" description="Protein kinase" evidence="20">
    <location>
        <begin position="90"/>
        <end position="341"/>
    </location>
</feature>
<accession>A0A6P7M6X8</accession>
<dbReference type="PANTHER" id="PTHR24346">
    <property type="entry name" value="MAP/MICROTUBULE AFFINITY-REGULATING KINASE"/>
    <property type="match status" value="1"/>
</dbReference>
<dbReference type="InterPro" id="IPR011009">
    <property type="entry name" value="Kinase-like_dom_sf"/>
</dbReference>
<keyword evidence="19" id="KW-1133">Transmembrane helix</keyword>
<keyword evidence="8 16" id="KW-0547">Nucleotide-binding</keyword>
<evidence type="ECO:0000256" key="5">
    <source>
        <dbReference type="ARBA" id="ARBA00022553"/>
    </source>
</evidence>
<evidence type="ECO:0000313" key="21">
    <source>
        <dbReference type="Proteomes" id="UP000515150"/>
    </source>
</evidence>
<dbReference type="PANTHER" id="PTHR24346:SF105">
    <property type="entry name" value="SERINE_THREONINE-PROTEIN KINASE NIM1-LIKE ISOFORM X1"/>
    <property type="match status" value="1"/>
</dbReference>